<proteinExistence type="predicted"/>
<keyword evidence="4" id="KW-1185">Reference proteome</keyword>
<dbReference type="Proteomes" id="UP000663829">
    <property type="component" value="Unassembled WGS sequence"/>
</dbReference>
<name>A0A814CSX2_9BILA</name>
<dbReference type="AlphaFoldDB" id="A0A814CSX2"/>
<dbReference type="InterPro" id="IPR006674">
    <property type="entry name" value="HD_domain"/>
</dbReference>
<evidence type="ECO:0000313" key="4">
    <source>
        <dbReference type="Proteomes" id="UP000663829"/>
    </source>
</evidence>
<dbReference type="PANTHER" id="PTHR40202">
    <property type="match status" value="1"/>
</dbReference>
<accession>A0A814CSX2</accession>
<dbReference type="Proteomes" id="UP000681722">
    <property type="component" value="Unassembled WGS sequence"/>
</dbReference>
<feature type="domain" description="HD" evidence="1">
    <location>
        <begin position="31"/>
        <end position="109"/>
    </location>
</feature>
<dbReference type="OrthoDB" id="445007at2759"/>
<protein>
    <recommendedName>
        <fullName evidence="1">HD domain-containing protein</fullName>
    </recommendedName>
</protein>
<dbReference type="InterPro" id="IPR006675">
    <property type="entry name" value="HDIG_dom"/>
</dbReference>
<dbReference type="NCBIfam" id="TIGR00277">
    <property type="entry name" value="HDIG"/>
    <property type="match status" value="1"/>
</dbReference>
<evidence type="ECO:0000313" key="3">
    <source>
        <dbReference type="EMBL" id="CAF3721567.1"/>
    </source>
</evidence>
<dbReference type="EMBL" id="CAJOBC010002212">
    <property type="protein sequence ID" value="CAF3721567.1"/>
    <property type="molecule type" value="Genomic_DNA"/>
</dbReference>
<comment type="caution">
    <text evidence="2">The sequence shown here is derived from an EMBL/GenBank/DDBJ whole genome shotgun (WGS) entry which is preliminary data.</text>
</comment>
<dbReference type="EMBL" id="CAJNOQ010002212">
    <property type="protein sequence ID" value="CAF0945374.1"/>
    <property type="molecule type" value="Genomic_DNA"/>
</dbReference>
<dbReference type="Gene3D" id="1.10.3210.10">
    <property type="entry name" value="Hypothetical protein af1432"/>
    <property type="match status" value="1"/>
</dbReference>
<dbReference type="SUPFAM" id="SSF109604">
    <property type="entry name" value="HD-domain/PDEase-like"/>
    <property type="match status" value="1"/>
</dbReference>
<organism evidence="2 4">
    <name type="scientific">Didymodactylos carnosus</name>
    <dbReference type="NCBI Taxonomy" id="1234261"/>
    <lineage>
        <taxon>Eukaryota</taxon>
        <taxon>Metazoa</taxon>
        <taxon>Spiralia</taxon>
        <taxon>Gnathifera</taxon>
        <taxon>Rotifera</taxon>
        <taxon>Eurotatoria</taxon>
        <taxon>Bdelloidea</taxon>
        <taxon>Philodinida</taxon>
        <taxon>Philodinidae</taxon>
        <taxon>Didymodactylos</taxon>
    </lineage>
</organism>
<dbReference type="InterPro" id="IPR052567">
    <property type="entry name" value="OP_Dioxygenase"/>
</dbReference>
<evidence type="ECO:0000259" key="1">
    <source>
        <dbReference type="Pfam" id="PF01966"/>
    </source>
</evidence>
<dbReference type="PANTHER" id="PTHR40202:SF1">
    <property type="entry name" value="HD DOMAIN-CONTAINING PROTEIN"/>
    <property type="match status" value="1"/>
</dbReference>
<dbReference type="Pfam" id="PF01966">
    <property type="entry name" value="HD"/>
    <property type="match status" value="1"/>
</dbReference>
<sequence length="192" mass="22578">MSSIDNSLNEIRSLYEQHGDSEYYGEQITQYEHAIQAAYFTEKFDAADYELIIAAFLHDIGHLLGKDEDELMSDYGVMRHEIIGAEYLKQRHFSDRICRLIQNHVNAKRYLTYINNDYYNKLSDASKKTLEYQGGPMTQHEAEKFQQDPLFNLCLKLRSFDEAAKLVDFDYTEKGEHYWTLVRNHLISNSLQ</sequence>
<reference evidence="2" key="1">
    <citation type="submission" date="2021-02" db="EMBL/GenBank/DDBJ databases">
        <authorList>
            <person name="Nowell W R."/>
        </authorList>
    </citation>
    <scope>NUCLEOTIDE SEQUENCE</scope>
</reference>
<dbReference type="InterPro" id="IPR003607">
    <property type="entry name" value="HD/PDEase_dom"/>
</dbReference>
<evidence type="ECO:0000313" key="2">
    <source>
        <dbReference type="EMBL" id="CAF0945374.1"/>
    </source>
</evidence>
<gene>
    <name evidence="2" type="ORF">GPM918_LOCUS10942</name>
    <name evidence="3" type="ORF">SRO942_LOCUS10943</name>
</gene>
<dbReference type="CDD" id="cd00077">
    <property type="entry name" value="HDc"/>
    <property type="match status" value="1"/>
</dbReference>